<dbReference type="GO" id="GO:0006644">
    <property type="term" value="P:phospholipid metabolic process"/>
    <property type="evidence" value="ECO:0007669"/>
    <property type="project" value="InterPro"/>
</dbReference>
<dbReference type="RefSeq" id="WP_074217110.1">
    <property type="nucleotide sequence ID" value="NZ_FSRG01000006.1"/>
</dbReference>
<gene>
    <name evidence="1" type="ORF">SAMN02745161_2331</name>
</gene>
<sequence>MKLLAPQTYKEASEELKGRVCNGCGPEGIIGKFVPDNLAGTDISEACNIHDWMYQEGEEKQKADVFFLANMALLCSRESKWLLPFRAWLAVKYFLAVFYAGDEYFNHSQAPTT</sequence>
<evidence type="ECO:0008006" key="3">
    <source>
        <dbReference type="Google" id="ProtNLM"/>
    </source>
</evidence>
<dbReference type="InterPro" id="IPR036444">
    <property type="entry name" value="PLipase_A2_dom_sf"/>
</dbReference>
<dbReference type="GO" id="GO:0050482">
    <property type="term" value="P:arachidonate secretion"/>
    <property type="evidence" value="ECO:0007669"/>
    <property type="project" value="InterPro"/>
</dbReference>
<dbReference type="SUPFAM" id="SSF48619">
    <property type="entry name" value="Phospholipase A2, PLA2"/>
    <property type="match status" value="1"/>
</dbReference>
<keyword evidence="2" id="KW-1185">Reference proteome</keyword>
<dbReference type="STRING" id="1121457.SAMN02745161_2331"/>
<evidence type="ECO:0000313" key="2">
    <source>
        <dbReference type="Proteomes" id="UP000184694"/>
    </source>
</evidence>
<reference evidence="2" key="1">
    <citation type="submission" date="2016-11" db="EMBL/GenBank/DDBJ databases">
        <authorList>
            <person name="Varghese N."/>
            <person name="Submissions S."/>
        </authorList>
    </citation>
    <scope>NUCLEOTIDE SEQUENCE [LARGE SCALE GENOMIC DNA]</scope>
    <source>
        <strain evidence="2">DSM 17456</strain>
    </source>
</reference>
<protein>
    <recommendedName>
        <fullName evidence="3">DUF1353 domain-containing protein</fullName>
    </recommendedName>
</protein>
<proteinExistence type="predicted"/>
<accession>A0A1N6I188</accession>
<dbReference type="EMBL" id="FSRG01000006">
    <property type="protein sequence ID" value="SIO25709.1"/>
    <property type="molecule type" value="Genomic_DNA"/>
</dbReference>
<dbReference type="GO" id="GO:0004623">
    <property type="term" value="F:phospholipase A2 activity"/>
    <property type="evidence" value="ECO:0007669"/>
    <property type="project" value="InterPro"/>
</dbReference>
<dbReference type="AlphaFoldDB" id="A0A1N6I188"/>
<evidence type="ECO:0000313" key="1">
    <source>
        <dbReference type="EMBL" id="SIO25709.1"/>
    </source>
</evidence>
<name>A0A1N6I188_9BACT</name>
<dbReference type="Proteomes" id="UP000184694">
    <property type="component" value="Unassembled WGS sequence"/>
</dbReference>
<dbReference type="Gene3D" id="1.20.90.10">
    <property type="entry name" value="Phospholipase A2 domain"/>
    <property type="match status" value="1"/>
</dbReference>
<dbReference type="OrthoDB" id="288533at2"/>
<organism evidence="1 2">
    <name type="scientific">Halodesulfovibrio marinisediminis DSM 17456</name>
    <dbReference type="NCBI Taxonomy" id="1121457"/>
    <lineage>
        <taxon>Bacteria</taxon>
        <taxon>Pseudomonadati</taxon>
        <taxon>Thermodesulfobacteriota</taxon>
        <taxon>Desulfovibrionia</taxon>
        <taxon>Desulfovibrionales</taxon>
        <taxon>Desulfovibrionaceae</taxon>
        <taxon>Halodesulfovibrio</taxon>
    </lineage>
</organism>